<proteinExistence type="predicted"/>
<gene>
    <name evidence="1" type="ORF">METZ01_LOCUS485598</name>
</gene>
<dbReference type="SUPFAM" id="SSF55718">
    <property type="entry name" value="SCP-like"/>
    <property type="match status" value="1"/>
</dbReference>
<dbReference type="InterPro" id="IPR036527">
    <property type="entry name" value="SCP2_sterol-bd_dom_sf"/>
</dbReference>
<dbReference type="AlphaFoldDB" id="A0A383CKT2"/>
<reference evidence="1" key="1">
    <citation type="submission" date="2018-05" db="EMBL/GenBank/DDBJ databases">
        <authorList>
            <person name="Lanie J.A."/>
            <person name="Ng W.-L."/>
            <person name="Kazmierczak K.M."/>
            <person name="Andrzejewski T.M."/>
            <person name="Davidsen T.M."/>
            <person name="Wayne K.J."/>
            <person name="Tettelin H."/>
            <person name="Glass J.I."/>
            <person name="Rusch D."/>
            <person name="Podicherti R."/>
            <person name="Tsui H.-C.T."/>
            <person name="Winkler M.E."/>
        </authorList>
    </citation>
    <scope>NUCLEOTIDE SEQUENCE</scope>
</reference>
<dbReference type="EMBL" id="UINC01209645">
    <property type="protein sequence ID" value="SVE32744.1"/>
    <property type="molecule type" value="Genomic_DNA"/>
</dbReference>
<dbReference type="Gene3D" id="3.30.1050.10">
    <property type="entry name" value="SCP2 sterol-binding domain"/>
    <property type="match status" value="1"/>
</dbReference>
<organism evidence="1">
    <name type="scientific">marine metagenome</name>
    <dbReference type="NCBI Taxonomy" id="408172"/>
    <lineage>
        <taxon>unclassified sequences</taxon>
        <taxon>metagenomes</taxon>
        <taxon>ecological metagenomes</taxon>
    </lineage>
</organism>
<name>A0A383CKT2_9ZZZZ</name>
<sequence length="120" mass="12709">MAELAEGVIGLSVGDAPDMSVRYVITGSPHGKVQFRVVVVDGRVAEVVVGADGHADVTATWRYPDAVGQFTGDLHPDVAYMTGRCKLAGDYARYLYGMRPLLGGAAWKDVLADLAGRSDV</sequence>
<protein>
    <recommendedName>
        <fullName evidence="2">SCP2 domain-containing protein</fullName>
    </recommendedName>
</protein>
<accession>A0A383CKT2</accession>
<evidence type="ECO:0000313" key="1">
    <source>
        <dbReference type="EMBL" id="SVE32744.1"/>
    </source>
</evidence>
<evidence type="ECO:0008006" key="2">
    <source>
        <dbReference type="Google" id="ProtNLM"/>
    </source>
</evidence>